<dbReference type="InterPro" id="IPR018087">
    <property type="entry name" value="Glyco_hydro_5_CS"/>
</dbReference>
<evidence type="ECO:0000313" key="8">
    <source>
        <dbReference type="EMBL" id="NOL43428.1"/>
    </source>
</evidence>
<keyword evidence="2 3" id="KW-0326">Glycosidase</keyword>
<dbReference type="Gene3D" id="3.20.20.80">
    <property type="entry name" value="Glycosidases"/>
    <property type="match status" value="1"/>
</dbReference>
<feature type="domain" description="Glycoside hydrolase family 5" evidence="6">
    <location>
        <begin position="105"/>
        <end position="399"/>
    </location>
</feature>
<proteinExistence type="inferred from homology"/>
<dbReference type="EMBL" id="JABJRC010000006">
    <property type="protein sequence ID" value="NOL43428.1"/>
    <property type="molecule type" value="Genomic_DNA"/>
</dbReference>
<reference evidence="8 9" key="1">
    <citation type="submission" date="2020-05" db="EMBL/GenBank/DDBJ databases">
        <title>Genome sequence of Kribbella sandramycini ATCC 39419.</title>
        <authorList>
            <person name="Maclea K.S."/>
            <person name="Fair J.L."/>
        </authorList>
    </citation>
    <scope>NUCLEOTIDE SEQUENCE [LARGE SCALE GENOMIC DNA]</scope>
    <source>
        <strain evidence="8 9">ATCC 39419</strain>
    </source>
</reference>
<feature type="chain" id="PRO_5036217928" evidence="5">
    <location>
        <begin position="26"/>
        <end position="629"/>
    </location>
</feature>
<reference evidence="7 10" key="2">
    <citation type="submission" date="2020-08" db="EMBL/GenBank/DDBJ databases">
        <title>Sequencing the genomes of 1000 actinobacteria strains.</title>
        <authorList>
            <person name="Klenk H.-P."/>
        </authorList>
    </citation>
    <scope>NUCLEOTIDE SEQUENCE [LARGE SCALE GENOMIC DNA]</scope>
    <source>
        <strain evidence="7 10">DSM 15626</strain>
    </source>
</reference>
<keyword evidence="5" id="KW-0732">Signal</keyword>
<feature type="compositionally biased region" description="Polar residues" evidence="4">
    <location>
        <begin position="74"/>
        <end position="85"/>
    </location>
</feature>
<evidence type="ECO:0000256" key="2">
    <source>
        <dbReference type="ARBA" id="ARBA00023295"/>
    </source>
</evidence>
<evidence type="ECO:0000259" key="6">
    <source>
        <dbReference type="Pfam" id="PF00150"/>
    </source>
</evidence>
<feature type="signal peptide" evidence="5">
    <location>
        <begin position="1"/>
        <end position="25"/>
    </location>
</feature>
<dbReference type="GO" id="GO:0000272">
    <property type="term" value="P:polysaccharide catabolic process"/>
    <property type="evidence" value="ECO:0007669"/>
    <property type="project" value="InterPro"/>
</dbReference>
<protein>
    <submittedName>
        <fullName evidence="8">Cellulase family glycosylhydrolase</fullName>
    </submittedName>
</protein>
<dbReference type="InterPro" id="IPR001547">
    <property type="entry name" value="Glyco_hydro_5"/>
</dbReference>
<dbReference type="GO" id="GO:0004553">
    <property type="term" value="F:hydrolase activity, hydrolyzing O-glycosyl compounds"/>
    <property type="evidence" value="ECO:0007669"/>
    <property type="project" value="InterPro"/>
</dbReference>
<organism evidence="8 9">
    <name type="scientific">Kribbella sandramycini</name>
    <dbReference type="NCBI Taxonomy" id="60450"/>
    <lineage>
        <taxon>Bacteria</taxon>
        <taxon>Bacillati</taxon>
        <taxon>Actinomycetota</taxon>
        <taxon>Actinomycetes</taxon>
        <taxon>Propionibacteriales</taxon>
        <taxon>Kribbellaceae</taxon>
        <taxon>Kribbella</taxon>
    </lineage>
</organism>
<dbReference type="SUPFAM" id="SSF51445">
    <property type="entry name" value="(Trans)glycosidases"/>
    <property type="match status" value="1"/>
</dbReference>
<evidence type="ECO:0000256" key="3">
    <source>
        <dbReference type="RuleBase" id="RU361153"/>
    </source>
</evidence>
<dbReference type="PANTHER" id="PTHR31263:SF0">
    <property type="entry name" value="CELLULASE FAMILY PROTEIN (AFU_ORTHOLOGUE AFUA_5G14560)"/>
    <property type="match status" value="1"/>
</dbReference>
<comment type="caution">
    <text evidence="8">The sequence shown here is derived from an EMBL/GenBank/DDBJ whole genome shotgun (WGS) entry which is preliminary data.</text>
</comment>
<dbReference type="PROSITE" id="PS00659">
    <property type="entry name" value="GLYCOSYL_HYDROL_F5"/>
    <property type="match status" value="1"/>
</dbReference>
<gene>
    <name evidence="7" type="ORF">HNR71_006801</name>
    <name evidence="8" type="ORF">HPO96_24600</name>
</gene>
<evidence type="ECO:0000256" key="5">
    <source>
        <dbReference type="SAM" id="SignalP"/>
    </source>
</evidence>
<feature type="region of interest" description="Disordered" evidence="4">
    <location>
        <begin position="73"/>
        <end position="94"/>
    </location>
</feature>
<dbReference type="PANTHER" id="PTHR31263">
    <property type="entry name" value="CELLULASE FAMILY PROTEIN (AFU_ORTHOLOGUE AFUA_5G14560)"/>
    <property type="match status" value="1"/>
</dbReference>
<dbReference type="InterPro" id="IPR017853">
    <property type="entry name" value="GH"/>
</dbReference>
<evidence type="ECO:0000313" key="10">
    <source>
        <dbReference type="Proteomes" id="UP000553957"/>
    </source>
</evidence>
<dbReference type="AlphaFoldDB" id="A0A7Y4P1Z1"/>
<evidence type="ECO:0000256" key="4">
    <source>
        <dbReference type="SAM" id="MobiDB-lite"/>
    </source>
</evidence>
<keyword evidence="1 3" id="KW-0378">Hydrolase</keyword>
<evidence type="ECO:0000313" key="7">
    <source>
        <dbReference type="EMBL" id="MBB6571164.1"/>
    </source>
</evidence>
<sequence>MRGSTAVRTLVTLALLLLPVTPAAAAPSSPASASAAVELVPAWSAPLSTRGRWIVDADGNRFRLKSGNWHGASGTWNGSGDQNDNASHHAGENGNRIPLGLDRASMGSIIGGFAELGLNSIRLPFSNEMVHDSRPVTDAAVAANPGLRGKTPLQVYDVVVQELTAAGFAVVLNNHTNTTRWCCGVDGNERWNTSQSAATWESDWLLMVNRYRTNPRVVGADLYNEVRRNILDDPNWGWGNDHDWFAATQRLGDRILTEANPKLLIVVEGINWTGIPVDGFPHDRPTLTPARTLSHTLVASNKLVYAAHFYGYTGPRHSGATGTGETSDPRYQDLSPEELISEVNRQALFVSGEEGHFTAPVWISEFGVGGREETGAKPRAWFERFVDHLIRSDADFAYWPLVGWHQNRTGNGWALLHWDSAGQRMGLYDGDDWRASAWSRLINAPSRTGAVPTSTVWKMLSPDHGDFVQSLRMRAAGDWDNGARKAACPDGLRLVGLSHTGNRGLCTSGGPVAVSTYEVVRDERHVSPDWASGYTKFQCPPGHFATGYAVRGARVSSLLCTATSQSLSPTGRTLWFDRSDNRGAARGADFASGHYKGQCADNEHVAGIAFTTRVGASGTPDALYCRSIT</sequence>
<evidence type="ECO:0000256" key="1">
    <source>
        <dbReference type="ARBA" id="ARBA00022801"/>
    </source>
</evidence>
<evidence type="ECO:0000313" key="9">
    <source>
        <dbReference type="Proteomes" id="UP000534306"/>
    </source>
</evidence>
<dbReference type="Pfam" id="PF00150">
    <property type="entry name" value="Cellulase"/>
    <property type="match status" value="1"/>
</dbReference>
<dbReference type="Proteomes" id="UP000534306">
    <property type="component" value="Unassembled WGS sequence"/>
</dbReference>
<comment type="similarity">
    <text evidence="3">Belongs to the glycosyl hydrolase 5 (cellulase A) family.</text>
</comment>
<dbReference type="Proteomes" id="UP000553957">
    <property type="component" value="Unassembled WGS sequence"/>
</dbReference>
<keyword evidence="9" id="KW-1185">Reference proteome</keyword>
<name>A0A7Y4P1Z1_9ACTN</name>
<accession>A0A7Y4P1Z1</accession>
<dbReference type="EMBL" id="JACHKF010000001">
    <property type="protein sequence ID" value="MBB6571164.1"/>
    <property type="molecule type" value="Genomic_DNA"/>
</dbReference>
<dbReference type="RefSeq" id="WP_171676433.1">
    <property type="nucleotide sequence ID" value="NZ_BAAAGT010000014.1"/>
</dbReference>